<keyword evidence="3" id="KW-0808">Transferase</keyword>
<evidence type="ECO:0000256" key="1">
    <source>
        <dbReference type="SAM" id="MobiDB-lite"/>
    </source>
</evidence>
<evidence type="ECO:0000259" key="2">
    <source>
        <dbReference type="SMART" id="SM00954"/>
    </source>
</evidence>
<protein>
    <submittedName>
        <fullName evidence="3">GTP pyrophosphokinase</fullName>
    </submittedName>
</protein>
<dbReference type="KEGG" id="clw:CLAC_07720"/>
<dbReference type="CDD" id="cd05399">
    <property type="entry name" value="NT_Rel-Spo_like"/>
    <property type="match status" value="1"/>
</dbReference>
<keyword evidence="4" id="KW-1185">Reference proteome</keyword>
<feature type="region of interest" description="Disordered" evidence="1">
    <location>
        <begin position="382"/>
        <end position="410"/>
    </location>
</feature>
<gene>
    <name evidence="3" type="ORF">CLAC_07720</name>
</gene>
<dbReference type="PATRIC" id="fig|1408189.4.peg.1545"/>
<dbReference type="RefSeq" id="WP_082313237.1">
    <property type="nucleotide sequence ID" value="NZ_CP006841.1"/>
</dbReference>
<dbReference type="InterPro" id="IPR043519">
    <property type="entry name" value="NT_sf"/>
</dbReference>
<proteinExistence type="predicted"/>
<feature type="region of interest" description="Disordered" evidence="1">
    <location>
        <begin position="1"/>
        <end position="50"/>
    </location>
</feature>
<evidence type="ECO:0000313" key="3">
    <source>
        <dbReference type="EMBL" id="ALA67613.1"/>
    </source>
</evidence>
<feature type="domain" description="RelA/SpoT" evidence="2">
    <location>
        <begin position="91"/>
        <end position="220"/>
    </location>
</feature>
<evidence type="ECO:0000313" key="4">
    <source>
        <dbReference type="Proteomes" id="UP000058446"/>
    </source>
</evidence>
<feature type="compositionally biased region" description="Acidic residues" evidence="1">
    <location>
        <begin position="399"/>
        <end position="410"/>
    </location>
</feature>
<organism evidence="3 4">
    <name type="scientific">Corynebacterium lactis RW2-5</name>
    <dbReference type="NCBI Taxonomy" id="1408189"/>
    <lineage>
        <taxon>Bacteria</taxon>
        <taxon>Bacillati</taxon>
        <taxon>Actinomycetota</taxon>
        <taxon>Actinomycetes</taxon>
        <taxon>Mycobacteriales</taxon>
        <taxon>Corynebacteriaceae</taxon>
        <taxon>Corynebacterium</taxon>
    </lineage>
</organism>
<dbReference type="AlphaFoldDB" id="A0A0K2H0Z5"/>
<name>A0A0K2H0Z5_9CORY</name>
<dbReference type="InterPro" id="IPR007685">
    <property type="entry name" value="RelA_SpoT"/>
</dbReference>
<keyword evidence="3" id="KW-0418">Kinase</keyword>
<sequence length="410" mass="45562">MKKSLSDASSQSPSAPNRDHGASRGTREERGDDAAYPDAKTIAAQDRETTRALQSRYDSWTMRHPTASQDFVDAIKEILSEAGLAFDAVTARVKSFRSTRLKALRRNPDGTYVYPDPWHDVHDIIGVRVTTYHSTEIPEIMDALSDSLTVLRTIDKTAETRISGRLGYGSQHLICKVGQSAPSDLAPYFNMQFEVQLRTVLQHAWAEFEHDIRYKAPEGATDPRIDRAFALAAGLIELADQQFDQVVAVLEETTSEESQEATDSGEQSPEDTVGADDIVLTPETLPGVLTLLLPNSPRSKSEHYAWAEELLTLNGITTVGQLRQLIDPSRLARVHKAMKYRFRPGHVRVIDDLLLAARGNRHILASSDTGDLPQRRPRRLRSRLNQMKQAGVLEATTDGPEDDRADGDRA</sequence>
<dbReference type="GO" id="GO:0015969">
    <property type="term" value="P:guanosine tetraphosphate metabolic process"/>
    <property type="evidence" value="ECO:0007669"/>
    <property type="project" value="InterPro"/>
</dbReference>
<dbReference type="Gene3D" id="3.30.460.10">
    <property type="entry name" value="Beta Polymerase, domain 2"/>
    <property type="match status" value="1"/>
</dbReference>
<dbReference type="STRING" id="1408189.CLAC_07720"/>
<feature type="region of interest" description="Disordered" evidence="1">
    <location>
        <begin position="252"/>
        <end position="273"/>
    </location>
</feature>
<accession>A0A0K2H0Z5</accession>
<dbReference type="Proteomes" id="UP000058446">
    <property type="component" value="Chromosome"/>
</dbReference>
<dbReference type="EMBL" id="CP006841">
    <property type="protein sequence ID" value="ALA67613.1"/>
    <property type="molecule type" value="Genomic_DNA"/>
</dbReference>
<dbReference type="SUPFAM" id="SSF81301">
    <property type="entry name" value="Nucleotidyltransferase"/>
    <property type="match status" value="1"/>
</dbReference>
<dbReference type="SMART" id="SM00954">
    <property type="entry name" value="RelA_SpoT"/>
    <property type="match status" value="1"/>
</dbReference>
<feature type="compositionally biased region" description="Low complexity" evidence="1">
    <location>
        <begin position="1"/>
        <end position="16"/>
    </location>
</feature>
<reference evidence="3 4" key="1">
    <citation type="submission" date="2013-10" db="EMBL/GenBank/DDBJ databases">
        <title>Complete genome sequence of Corynebacterium lactis DSM 45799(T), isolated from raw cow milk.</title>
        <authorList>
            <person name="Ruckert C."/>
            <person name="Albersmeier A."/>
            <person name="Lipski A."/>
            <person name="Kalinowski J."/>
        </authorList>
    </citation>
    <scope>NUCLEOTIDE SEQUENCE [LARGE SCALE GENOMIC DNA]</scope>
    <source>
        <strain evidence="3 4">RW2-5</strain>
    </source>
</reference>
<dbReference type="PANTHER" id="PTHR41773:SF1">
    <property type="entry name" value="RELA_SPOT DOMAIN-CONTAINING PROTEIN"/>
    <property type="match status" value="1"/>
</dbReference>
<dbReference type="OrthoDB" id="9801824at2"/>
<dbReference type="PANTHER" id="PTHR41773">
    <property type="entry name" value="GTP PYROPHOSPHATASE-RELATED"/>
    <property type="match status" value="1"/>
</dbReference>
<dbReference type="Gene3D" id="1.10.287.860">
    <property type="entry name" value="Nucleotidyltransferase"/>
    <property type="match status" value="1"/>
</dbReference>
<feature type="compositionally biased region" description="Basic and acidic residues" evidence="1">
    <location>
        <begin position="17"/>
        <end position="33"/>
    </location>
</feature>
<dbReference type="GO" id="GO:0016301">
    <property type="term" value="F:kinase activity"/>
    <property type="evidence" value="ECO:0007669"/>
    <property type="project" value="UniProtKB-KW"/>
</dbReference>
<dbReference type="Pfam" id="PF04607">
    <property type="entry name" value="RelA_SpoT"/>
    <property type="match status" value="1"/>
</dbReference>